<comment type="similarity">
    <text evidence="1">Belongs to the LysR transcriptional regulatory family.</text>
</comment>
<keyword evidence="7" id="KW-1185">Reference proteome</keyword>
<protein>
    <submittedName>
        <fullName evidence="6">LysR family transcriptional regulator</fullName>
    </submittedName>
</protein>
<proteinExistence type="inferred from homology"/>
<sequence length="305" mass="33687">MDRFTAIRVFCRVVELKSFTKAADSLDMPKTTVSKMIADLEGTLRAKLLSRTTRSVVATAEGAAYYAQTSRWLRELDDIDSAFEADHVNLRGRVQVDLSGWVASAVVIPRLPAFHARHPGIKIELNISDQPTHLLRANSDCAVRGGALADTAMVGRLIGQSRLVTAAAPSYLALHGTPADPQQLEQGHYLISYQFASSGRPMPFRFHAPDRDIEIAGAWQVSVNESNAHLAAGLAGMGVLNSFEWKLRPYVDDGRLVPILADWQAGVYPFYIVYPPNRYRNQRVRVVIDWLSEVFAGLDEVAIAL</sequence>
<dbReference type="InterPro" id="IPR036388">
    <property type="entry name" value="WH-like_DNA-bd_sf"/>
</dbReference>
<dbReference type="PROSITE" id="PS50931">
    <property type="entry name" value="HTH_LYSR"/>
    <property type="match status" value="1"/>
</dbReference>
<evidence type="ECO:0000256" key="3">
    <source>
        <dbReference type="ARBA" id="ARBA00023125"/>
    </source>
</evidence>
<dbReference type="CDD" id="cd08472">
    <property type="entry name" value="PBP2_CrgA_like_3"/>
    <property type="match status" value="1"/>
</dbReference>
<keyword evidence="3" id="KW-0238">DNA-binding</keyword>
<dbReference type="Gene3D" id="1.10.10.10">
    <property type="entry name" value="Winged helix-like DNA-binding domain superfamily/Winged helix DNA-binding domain"/>
    <property type="match status" value="1"/>
</dbReference>
<name>A0ABX0FL42_9BURK</name>
<evidence type="ECO:0000256" key="2">
    <source>
        <dbReference type="ARBA" id="ARBA00023015"/>
    </source>
</evidence>
<dbReference type="InterPro" id="IPR036390">
    <property type="entry name" value="WH_DNA-bd_sf"/>
</dbReference>
<evidence type="ECO:0000313" key="6">
    <source>
        <dbReference type="EMBL" id="NGZ85266.1"/>
    </source>
</evidence>
<evidence type="ECO:0000256" key="1">
    <source>
        <dbReference type="ARBA" id="ARBA00009437"/>
    </source>
</evidence>
<dbReference type="Proteomes" id="UP000666369">
    <property type="component" value="Unassembled WGS sequence"/>
</dbReference>
<comment type="caution">
    <text evidence="6">The sequence shown here is derived from an EMBL/GenBank/DDBJ whole genome shotgun (WGS) entry which is preliminary data.</text>
</comment>
<dbReference type="SUPFAM" id="SSF46785">
    <property type="entry name" value="Winged helix' DNA-binding domain"/>
    <property type="match status" value="1"/>
</dbReference>
<dbReference type="SUPFAM" id="SSF53850">
    <property type="entry name" value="Periplasmic binding protein-like II"/>
    <property type="match status" value="1"/>
</dbReference>
<organism evidence="6 7">
    <name type="scientific">Duganella aceris</name>
    <dbReference type="NCBI Taxonomy" id="2703883"/>
    <lineage>
        <taxon>Bacteria</taxon>
        <taxon>Pseudomonadati</taxon>
        <taxon>Pseudomonadota</taxon>
        <taxon>Betaproteobacteria</taxon>
        <taxon>Burkholderiales</taxon>
        <taxon>Oxalobacteraceae</taxon>
        <taxon>Telluria group</taxon>
        <taxon>Duganella</taxon>
    </lineage>
</organism>
<keyword evidence="2" id="KW-0805">Transcription regulation</keyword>
<keyword evidence="4" id="KW-0804">Transcription</keyword>
<dbReference type="PANTHER" id="PTHR30537:SF72">
    <property type="entry name" value="LYSR FAMILY TRANSCRIPTIONAL REGULATOR"/>
    <property type="match status" value="1"/>
</dbReference>
<dbReference type="InterPro" id="IPR005119">
    <property type="entry name" value="LysR_subst-bd"/>
</dbReference>
<evidence type="ECO:0000256" key="4">
    <source>
        <dbReference type="ARBA" id="ARBA00023163"/>
    </source>
</evidence>
<gene>
    <name evidence="6" type="ORF">GW587_13490</name>
</gene>
<dbReference type="Pfam" id="PF03466">
    <property type="entry name" value="LysR_substrate"/>
    <property type="match status" value="1"/>
</dbReference>
<accession>A0ABX0FL42</accession>
<dbReference type="InterPro" id="IPR000847">
    <property type="entry name" value="LysR_HTH_N"/>
</dbReference>
<dbReference type="RefSeq" id="WP_166103593.1">
    <property type="nucleotide sequence ID" value="NZ_JAADJT010000005.1"/>
</dbReference>
<feature type="domain" description="HTH lysR-type" evidence="5">
    <location>
        <begin position="1"/>
        <end position="59"/>
    </location>
</feature>
<dbReference type="Pfam" id="PF00126">
    <property type="entry name" value="HTH_1"/>
    <property type="match status" value="1"/>
</dbReference>
<dbReference type="PANTHER" id="PTHR30537">
    <property type="entry name" value="HTH-TYPE TRANSCRIPTIONAL REGULATOR"/>
    <property type="match status" value="1"/>
</dbReference>
<evidence type="ECO:0000259" key="5">
    <source>
        <dbReference type="PROSITE" id="PS50931"/>
    </source>
</evidence>
<reference evidence="7" key="1">
    <citation type="submission" date="2023-07" db="EMBL/GenBank/DDBJ databases">
        <title>Duganella aceri sp. nov., isolated from tree sap.</title>
        <authorList>
            <person name="Kim I.S."/>
        </authorList>
    </citation>
    <scope>NUCLEOTIDE SEQUENCE [LARGE SCALE GENOMIC DNA]</scope>
    <source>
        <strain evidence="7">SAP-35</strain>
    </source>
</reference>
<dbReference type="Gene3D" id="3.40.190.10">
    <property type="entry name" value="Periplasmic binding protein-like II"/>
    <property type="match status" value="2"/>
</dbReference>
<dbReference type="EMBL" id="JAADJT010000005">
    <property type="protein sequence ID" value="NGZ85266.1"/>
    <property type="molecule type" value="Genomic_DNA"/>
</dbReference>
<evidence type="ECO:0000313" key="7">
    <source>
        <dbReference type="Proteomes" id="UP000666369"/>
    </source>
</evidence>
<dbReference type="InterPro" id="IPR058163">
    <property type="entry name" value="LysR-type_TF_proteobact-type"/>
</dbReference>